<dbReference type="PANTHER" id="PTHR31631">
    <property type="entry name" value="PROTEIN NETWORKED 2D"/>
    <property type="match status" value="1"/>
</dbReference>
<keyword evidence="1 2" id="KW-0175">Coiled coil</keyword>
<dbReference type="InterPro" id="IPR056889">
    <property type="entry name" value="NET2A-D/KIP1-like_C"/>
</dbReference>
<feature type="coiled-coil region" evidence="2">
    <location>
        <begin position="361"/>
        <end position="409"/>
    </location>
</feature>
<feature type="compositionally biased region" description="Polar residues" evidence="3">
    <location>
        <begin position="483"/>
        <end position="493"/>
    </location>
</feature>
<reference evidence="5" key="1">
    <citation type="submission" date="2020-02" db="EMBL/GenBank/DDBJ databases">
        <authorList>
            <person name="Scholz U."/>
            <person name="Mascher M."/>
            <person name="Fiebig A."/>
        </authorList>
    </citation>
    <scope>NUCLEOTIDE SEQUENCE</scope>
</reference>
<dbReference type="Pfam" id="PF07765">
    <property type="entry name" value="KIP1"/>
    <property type="match status" value="1"/>
</dbReference>
<feature type="region of interest" description="Disordered" evidence="3">
    <location>
        <begin position="623"/>
        <end position="642"/>
    </location>
</feature>
<evidence type="ECO:0000313" key="5">
    <source>
        <dbReference type="EMBL" id="CAA7399526.1"/>
    </source>
</evidence>
<feature type="compositionally biased region" description="Basic and acidic residues" evidence="3">
    <location>
        <begin position="735"/>
        <end position="751"/>
    </location>
</feature>
<dbReference type="PANTHER" id="PTHR31631:SF0">
    <property type="entry name" value="PROTEIN NETWORKED 2D"/>
    <property type="match status" value="1"/>
</dbReference>
<evidence type="ECO:0000256" key="2">
    <source>
        <dbReference type="SAM" id="Coils"/>
    </source>
</evidence>
<feature type="coiled-coil region" evidence="2">
    <location>
        <begin position="178"/>
        <end position="205"/>
    </location>
</feature>
<feature type="compositionally biased region" description="Basic and acidic residues" evidence="3">
    <location>
        <begin position="505"/>
        <end position="514"/>
    </location>
</feature>
<feature type="compositionally biased region" description="Basic and acidic residues" evidence="3">
    <location>
        <begin position="432"/>
        <end position="447"/>
    </location>
</feature>
<gene>
    <name evidence="5" type="ORF">SI8410_07010196</name>
</gene>
<dbReference type="OrthoDB" id="616075at2759"/>
<feature type="compositionally biased region" description="Low complexity" evidence="3">
    <location>
        <begin position="141"/>
        <end position="156"/>
    </location>
</feature>
<feature type="coiled-coil region" evidence="2">
    <location>
        <begin position="664"/>
        <end position="726"/>
    </location>
</feature>
<accession>A0A7I8KQE1</accession>
<proteinExistence type="predicted"/>
<sequence>MLHRAASNAYSWWWASHIRTKQSKWLDNNLQDVEVKVESMLKLIEEDGDSFAQKAEMYYRKRPELVKFVEEFYRAYRALAERYDHISGELHKANKTLATVFPDQLQLAIADGEEICSDKALSATVFPGRVKLGLEDEEEISSTAAAPPSEPTETPGPSLPKDLEKVTAMATKLRLPERVDLEMGREKAQEEIDKLQKGILILQTEKEFIKSCYESNLAKYWDIERRMTDMQRQVCNLQDDYNVSVSIEDDEARALMTATALKSCEAALVNLQEQQKQSMEEARLESDRIRAVRAKLMSLKAAATATATATATAKAQGEESSEEAMEPSSEMTVEPAALAQERLELQFVCEKIKEHFEKASVEELAEKIDELVDKIISLEVTVSSQTAQILRLRSETDELQRSLQSFEEEKALAAAAATVTAAENAAADDDGDHGSESLSEKLKDAEEELGRLQSLDKSVRDETQKLQVDFSSACRSFRDLSEKLQSADGSCSSQEDRDGEEEEEGIKAPTDESNHGLATEASCSMLEPGLCAEDRGMEVIHSDPGEELPDQKQEDEIGKIGKPAAPNREDGTADPEGIADDSSWRIVELEQEDQNGENNHAPRAEFDGMAKKDLVLISDAEDDRECEAGETGPTGMRQEDEEDRALDWQQLLLIGLEDREKLLLAEYTSILRNYKETKRKLSEAERRHNQHLLEMMAKVRDLKNACAMKDEEILSLRQKLQLLEANQENPGGYSVERRDPQSQAAGEKEEASPSSFSTFFAELKDEGGDPEGLLAKEINLQVPDKPETENAVEGRFRRDIDGLLEENLEFWLRFSASFQQIQKLQTAWRGLQAEIANLSDGRKTEGGGAAGGGASGSSSDAVAALFTNLADLQTELLAWVDQNAQLKAELQCRFSSLCNIKDEMSRVLSDSAGTEEAPLTPYQAAKFHGELLNMQQENNKVADELQAGLDHVKALQAEVDRSMAGLRRNLGISPPAKAQPHYHFRHFSGRTRVPLRSFLFGAKPKPKKPSIFSCMNPALQKQYSDLTAGLPP</sequence>
<dbReference type="InterPro" id="IPR056888">
    <property type="entry name" value="NET2A-D/KIP1-like_dom"/>
</dbReference>
<feature type="region of interest" description="Disordered" evidence="3">
    <location>
        <begin position="138"/>
        <end position="161"/>
    </location>
</feature>
<protein>
    <recommendedName>
        <fullName evidence="4">NAB domain-containing protein</fullName>
    </recommendedName>
</protein>
<dbReference type="EMBL" id="LR746270">
    <property type="protein sequence ID" value="CAA7399526.1"/>
    <property type="molecule type" value="Genomic_DNA"/>
</dbReference>
<feature type="region of interest" description="Disordered" evidence="3">
    <location>
        <begin position="727"/>
        <end position="755"/>
    </location>
</feature>
<dbReference type="Pfam" id="PF25014">
    <property type="entry name" value="NET2A"/>
    <property type="match status" value="1"/>
</dbReference>
<dbReference type="GO" id="GO:0003779">
    <property type="term" value="F:actin binding"/>
    <property type="evidence" value="ECO:0007669"/>
    <property type="project" value="InterPro"/>
</dbReference>
<name>A0A7I8KQE1_SPIIN</name>
<evidence type="ECO:0000256" key="3">
    <source>
        <dbReference type="SAM" id="MobiDB-lite"/>
    </source>
</evidence>
<dbReference type="PROSITE" id="PS51774">
    <property type="entry name" value="NAB"/>
    <property type="match status" value="1"/>
</dbReference>
<dbReference type="Pfam" id="PF24918">
    <property type="entry name" value="NET2A_C"/>
    <property type="match status" value="1"/>
</dbReference>
<feature type="compositionally biased region" description="Basic and acidic residues" evidence="3">
    <location>
        <begin position="534"/>
        <end position="559"/>
    </location>
</feature>
<feature type="region of interest" description="Disordered" evidence="3">
    <location>
        <begin position="534"/>
        <end position="579"/>
    </location>
</feature>
<feature type="region of interest" description="Disordered" evidence="3">
    <location>
        <begin position="423"/>
        <end position="447"/>
    </location>
</feature>
<dbReference type="InterPro" id="IPR011684">
    <property type="entry name" value="NAB"/>
</dbReference>
<dbReference type="Proteomes" id="UP000663760">
    <property type="component" value="Chromosome 7"/>
</dbReference>
<dbReference type="AlphaFoldDB" id="A0A7I8KQE1"/>
<evidence type="ECO:0000256" key="1">
    <source>
        <dbReference type="ARBA" id="ARBA00023054"/>
    </source>
</evidence>
<keyword evidence="6" id="KW-1185">Reference proteome</keyword>
<organism evidence="5 6">
    <name type="scientific">Spirodela intermedia</name>
    <name type="common">Intermediate duckweed</name>
    <dbReference type="NCBI Taxonomy" id="51605"/>
    <lineage>
        <taxon>Eukaryota</taxon>
        <taxon>Viridiplantae</taxon>
        <taxon>Streptophyta</taxon>
        <taxon>Embryophyta</taxon>
        <taxon>Tracheophyta</taxon>
        <taxon>Spermatophyta</taxon>
        <taxon>Magnoliopsida</taxon>
        <taxon>Liliopsida</taxon>
        <taxon>Araceae</taxon>
        <taxon>Lemnoideae</taxon>
        <taxon>Spirodela</taxon>
    </lineage>
</organism>
<evidence type="ECO:0000259" key="4">
    <source>
        <dbReference type="PROSITE" id="PS51774"/>
    </source>
</evidence>
<feature type="region of interest" description="Disordered" evidence="3">
    <location>
        <begin position="310"/>
        <end position="329"/>
    </location>
</feature>
<feature type="region of interest" description="Disordered" evidence="3">
    <location>
        <begin position="483"/>
        <end position="520"/>
    </location>
</feature>
<feature type="domain" description="NAB" evidence="4">
    <location>
        <begin position="10"/>
        <end position="90"/>
    </location>
</feature>
<evidence type="ECO:0000313" key="6">
    <source>
        <dbReference type="Proteomes" id="UP000663760"/>
    </source>
</evidence>